<dbReference type="InterPro" id="IPR004843">
    <property type="entry name" value="Calcineurin-like_PHP"/>
</dbReference>
<protein>
    <submittedName>
        <fullName evidence="6">Metallophosphatase</fullName>
    </submittedName>
</protein>
<gene>
    <name evidence="6" type="ORF">LACPI_1755</name>
</gene>
<dbReference type="Proteomes" id="UP000033166">
    <property type="component" value="Chromosome I"/>
</dbReference>
<dbReference type="KEGG" id="lpk:LACPI_1755"/>
<sequence>MNILHISDIHFRQVYDQVETGYKGMIAKMDNPLLQLRKSLADIKNKQEIELLLISGDLTEDGEVSDYSFLKEWLCHEIGDIPIIVTLGNHDIKANFYQGWLKEDPSGKPYNTVVTFEDFNVISFDSSIHGRPDGQMTDGQFKWLQEQLEKHQEKPVILMTHHHVLKQQSSMPPLPEAKKLLKLISGYPVLCLLNGHTHHVYQGNVNGIHSYTADGMSFVGEEEGQGNIRFEQRFGYNFYRVRHGVMISQISESFFTGKIIARVDIIE</sequence>
<name>A0A0D6DZP7_9LACT</name>
<dbReference type="InterPro" id="IPR029052">
    <property type="entry name" value="Metallo-depent_PP-like"/>
</dbReference>
<keyword evidence="3" id="KW-0408">Iron</keyword>
<evidence type="ECO:0000256" key="3">
    <source>
        <dbReference type="ARBA" id="ARBA00023004"/>
    </source>
</evidence>
<evidence type="ECO:0000256" key="4">
    <source>
        <dbReference type="ARBA" id="ARBA00025742"/>
    </source>
</evidence>
<dbReference type="AlphaFoldDB" id="A0A0D6DZP7"/>
<reference evidence="7" key="1">
    <citation type="submission" date="2015-01" db="EMBL/GenBank/DDBJ databases">
        <authorList>
            <person name="Andreevskaya M."/>
        </authorList>
    </citation>
    <scope>NUCLEOTIDE SEQUENCE [LARGE SCALE GENOMIC DNA]</scope>
    <source>
        <strain evidence="7">MKFS47</strain>
    </source>
</reference>
<dbReference type="Gene3D" id="3.60.21.10">
    <property type="match status" value="1"/>
</dbReference>
<feature type="domain" description="Calcineurin-like phosphoesterase" evidence="5">
    <location>
        <begin position="1"/>
        <end position="199"/>
    </location>
</feature>
<organism evidence="6 7">
    <name type="scientific">Pseudolactococcus piscium MKFS47</name>
    <dbReference type="NCBI Taxonomy" id="297352"/>
    <lineage>
        <taxon>Bacteria</taxon>
        <taxon>Bacillati</taxon>
        <taxon>Bacillota</taxon>
        <taxon>Bacilli</taxon>
        <taxon>Lactobacillales</taxon>
        <taxon>Streptococcaceae</taxon>
        <taxon>Pseudolactococcus</taxon>
    </lineage>
</organism>
<dbReference type="GO" id="GO:0016787">
    <property type="term" value="F:hydrolase activity"/>
    <property type="evidence" value="ECO:0007669"/>
    <property type="project" value="UniProtKB-KW"/>
</dbReference>
<proteinExistence type="inferred from homology"/>
<evidence type="ECO:0000313" key="7">
    <source>
        <dbReference type="Proteomes" id="UP000033166"/>
    </source>
</evidence>
<dbReference type="RefSeq" id="WP_047915995.1">
    <property type="nucleotide sequence ID" value="NZ_LN774769.1"/>
</dbReference>
<dbReference type="PANTHER" id="PTHR42988:SF2">
    <property type="entry name" value="CYCLIC NUCLEOTIDE PHOSPHODIESTERASE CBUA0032-RELATED"/>
    <property type="match status" value="1"/>
</dbReference>
<accession>A0A0D6DZP7</accession>
<dbReference type="InterPro" id="IPR050884">
    <property type="entry name" value="CNP_phosphodiesterase-III"/>
</dbReference>
<dbReference type="Pfam" id="PF00149">
    <property type="entry name" value="Metallophos"/>
    <property type="match status" value="1"/>
</dbReference>
<keyword evidence="2" id="KW-0378">Hydrolase</keyword>
<comment type="similarity">
    <text evidence="4">Belongs to the cyclic nucleotide phosphodiesterase class-III family.</text>
</comment>
<keyword evidence="1" id="KW-0479">Metal-binding</keyword>
<evidence type="ECO:0000256" key="2">
    <source>
        <dbReference type="ARBA" id="ARBA00022801"/>
    </source>
</evidence>
<evidence type="ECO:0000256" key="1">
    <source>
        <dbReference type="ARBA" id="ARBA00022723"/>
    </source>
</evidence>
<dbReference type="EMBL" id="LN774769">
    <property type="protein sequence ID" value="CEN28955.1"/>
    <property type="molecule type" value="Genomic_DNA"/>
</dbReference>
<dbReference type="HOGENOM" id="CLU_070320_1_1_9"/>
<evidence type="ECO:0000313" key="6">
    <source>
        <dbReference type="EMBL" id="CEN28955.1"/>
    </source>
</evidence>
<dbReference type="PANTHER" id="PTHR42988">
    <property type="entry name" value="PHOSPHOHYDROLASE"/>
    <property type="match status" value="1"/>
</dbReference>
<dbReference type="SUPFAM" id="SSF56300">
    <property type="entry name" value="Metallo-dependent phosphatases"/>
    <property type="match status" value="1"/>
</dbReference>
<evidence type="ECO:0000259" key="5">
    <source>
        <dbReference type="Pfam" id="PF00149"/>
    </source>
</evidence>
<dbReference type="GO" id="GO:0046872">
    <property type="term" value="F:metal ion binding"/>
    <property type="evidence" value="ECO:0007669"/>
    <property type="project" value="UniProtKB-KW"/>
</dbReference>